<proteinExistence type="predicted"/>
<feature type="chain" id="PRO_5046153603" description="Secreted protein" evidence="1">
    <location>
        <begin position="30"/>
        <end position="176"/>
    </location>
</feature>
<dbReference type="EMBL" id="JAMXFF010000082">
    <property type="protein sequence ID" value="MCT7970231.1"/>
    <property type="molecule type" value="Genomic_DNA"/>
</dbReference>
<reference evidence="2 3" key="1">
    <citation type="journal article" date="2022" name="Front. Microbiol.">
        <title>High genomic differentiation and limited gene flow indicate recent cryptic speciation within the genus Laspinema (cyanobacteria).</title>
        <authorList>
            <person name="Stanojkovic A."/>
            <person name="Skoupy S."/>
            <person name="Skaloud P."/>
            <person name="Dvorak P."/>
        </authorList>
    </citation>
    <scope>NUCLEOTIDE SEQUENCE [LARGE SCALE GENOMIC DNA]</scope>
    <source>
        <strain evidence="2 3">D2a</strain>
    </source>
</reference>
<comment type="caution">
    <text evidence="2">The sequence shown here is derived from an EMBL/GenBank/DDBJ whole genome shotgun (WGS) entry which is preliminary data.</text>
</comment>
<gene>
    <name evidence="2" type="ORF">NG799_28345</name>
</gene>
<evidence type="ECO:0000256" key="1">
    <source>
        <dbReference type="SAM" id="SignalP"/>
    </source>
</evidence>
<keyword evidence="1" id="KW-0732">Signal</keyword>
<accession>A0ABT2N2A7</accession>
<dbReference type="RefSeq" id="WP_368009653.1">
    <property type="nucleotide sequence ID" value="NZ_JAMXFF010000082.1"/>
</dbReference>
<feature type="signal peptide" evidence="1">
    <location>
        <begin position="1"/>
        <end position="29"/>
    </location>
</feature>
<dbReference type="Proteomes" id="UP001525890">
    <property type="component" value="Unassembled WGS sequence"/>
</dbReference>
<evidence type="ECO:0000313" key="2">
    <source>
        <dbReference type="EMBL" id="MCT7970231.1"/>
    </source>
</evidence>
<name>A0ABT2N2A7_9CYAN</name>
<evidence type="ECO:0008006" key="4">
    <source>
        <dbReference type="Google" id="ProtNLM"/>
    </source>
</evidence>
<sequence length="176" mass="19781">MSRSNRLKKLYLSLLLCSIVLPIAAIGQASPNYQERDGIYGEIKFAEFCNVPNALRARVVAEAGSRDSRVSSVEFKIYSRYSYGVNLWNQTFGYVTGENWRPIGVPNTLNNTRDGDRRFYDTTPMTYPLTSVVSSPIKFSIHVNHSRGKTIDLGGIVDMGVIEPGQCRIYDDGNFR</sequence>
<protein>
    <recommendedName>
        <fullName evidence="4">Secreted protein</fullName>
    </recommendedName>
</protein>
<organism evidence="2 3">
    <name type="scientific">Laspinema palackyanum D2a</name>
    <dbReference type="NCBI Taxonomy" id="2953684"/>
    <lineage>
        <taxon>Bacteria</taxon>
        <taxon>Bacillati</taxon>
        <taxon>Cyanobacteriota</taxon>
        <taxon>Cyanophyceae</taxon>
        <taxon>Oscillatoriophycideae</taxon>
        <taxon>Oscillatoriales</taxon>
        <taxon>Laspinemataceae</taxon>
        <taxon>Laspinema</taxon>
        <taxon>Laspinema palackyanum</taxon>
    </lineage>
</organism>
<evidence type="ECO:0000313" key="3">
    <source>
        <dbReference type="Proteomes" id="UP001525890"/>
    </source>
</evidence>
<keyword evidence="3" id="KW-1185">Reference proteome</keyword>